<accession>A0ABP0JK87</accession>
<evidence type="ECO:0000313" key="4">
    <source>
        <dbReference type="EMBL" id="CAK9014847.1"/>
    </source>
</evidence>
<feature type="non-terminal residue" evidence="4">
    <location>
        <position position="1"/>
    </location>
</feature>
<gene>
    <name evidence="1" type="ORF">SCF082_LOCUS12496</name>
    <name evidence="2" type="ORF">SCF082_LOCUS12498</name>
    <name evidence="3" type="ORF">SCF082_LOCUS12500</name>
    <name evidence="4" type="ORF">SCF082_LOCUS12502</name>
</gene>
<dbReference type="GO" id="GO:0016301">
    <property type="term" value="F:kinase activity"/>
    <property type="evidence" value="ECO:0007669"/>
    <property type="project" value="UniProtKB-KW"/>
</dbReference>
<evidence type="ECO:0000313" key="2">
    <source>
        <dbReference type="EMBL" id="CAK9014837.1"/>
    </source>
</evidence>
<evidence type="ECO:0000313" key="3">
    <source>
        <dbReference type="EMBL" id="CAK9014843.1"/>
    </source>
</evidence>
<sequence length="413" mass="45529">GEKLFDAAGRWGDYLRTDLVEAAGVPLANIERATIGLLDNSPNPPQRAWVIWTTQPIAWEQRLDEWEGGETFELTGQKVFQRDGIVYFAPPTGNDRQLVVAPREAAEAILASSGSPPRLRSELEILAEQSDADRMINVLFTPNFLFTGGKEIFADEAESLKRPVADFLGPEARGGLLSLHLDDDCFIELRLQASADRLPLVMGKEWRERVHEIPSRVSSHVWSLTPSPYSQKVLAQLPRMTEMLERYTRAAVEGRETILRCYLPVEAAHNLALATRLALMETSGAPALATQTSSQPELSVQEKLSQSYALKIPRGPLDQAVAQVSSDLGVEIEIIGGDLQLEGITKNQSFGIDIKDSTFSGVLREILKLANPDGKLVYVIKPKEEGGPDIVQITTRAAVEKRGDKLPPEFEAQ</sequence>
<evidence type="ECO:0000313" key="5">
    <source>
        <dbReference type="Proteomes" id="UP001642464"/>
    </source>
</evidence>
<organism evidence="4 5">
    <name type="scientific">Durusdinium trenchii</name>
    <dbReference type="NCBI Taxonomy" id="1381693"/>
    <lineage>
        <taxon>Eukaryota</taxon>
        <taxon>Sar</taxon>
        <taxon>Alveolata</taxon>
        <taxon>Dinophyceae</taxon>
        <taxon>Suessiales</taxon>
        <taxon>Symbiodiniaceae</taxon>
        <taxon>Durusdinium</taxon>
    </lineage>
</organism>
<evidence type="ECO:0000313" key="1">
    <source>
        <dbReference type="EMBL" id="CAK9014833.1"/>
    </source>
</evidence>
<keyword evidence="5" id="KW-1185">Reference proteome</keyword>
<proteinExistence type="predicted"/>
<dbReference type="Proteomes" id="UP001642464">
    <property type="component" value="Unassembled WGS sequence"/>
</dbReference>
<keyword evidence="4" id="KW-0808">Transferase</keyword>
<dbReference type="EMBL" id="CAXAMM010007627">
    <property type="protein sequence ID" value="CAK9014837.1"/>
    <property type="molecule type" value="Genomic_DNA"/>
</dbReference>
<comment type="caution">
    <text evidence="4">The sequence shown here is derived from an EMBL/GenBank/DDBJ whole genome shotgun (WGS) entry which is preliminary data.</text>
</comment>
<keyword evidence="4" id="KW-0418">Kinase</keyword>
<dbReference type="EMBL" id="CAXAMM010007628">
    <property type="protein sequence ID" value="CAK9014843.1"/>
    <property type="molecule type" value="Genomic_DNA"/>
</dbReference>
<protein>
    <submittedName>
        <fullName evidence="4">Protein kinase domain-containing protein</fullName>
    </submittedName>
</protein>
<dbReference type="EMBL" id="CAXAMM010007626">
    <property type="protein sequence ID" value="CAK9014833.1"/>
    <property type="molecule type" value="Genomic_DNA"/>
</dbReference>
<reference evidence="4 5" key="1">
    <citation type="submission" date="2024-02" db="EMBL/GenBank/DDBJ databases">
        <authorList>
            <person name="Chen Y."/>
            <person name="Shah S."/>
            <person name="Dougan E. K."/>
            <person name="Thang M."/>
            <person name="Chan C."/>
        </authorList>
    </citation>
    <scope>NUCLEOTIDE SEQUENCE [LARGE SCALE GENOMIC DNA]</scope>
</reference>
<dbReference type="EMBL" id="CAXAMM010007629">
    <property type="protein sequence ID" value="CAK9014847.1"/>
    <property type="molecule type" value="Genomic_DNA"/>
</dbReference>
<name>A0ABP0JK87_9DINO</name>